<proteinExistence type="predicted"/>
<dbReference type="Proteomes" id="UP001285908">
    <property type="component" value="Unassembled WGS sequence"/>
</dbReference>
<name>A0AAJ0I894_9PEZI</name>
<feature type="chain" id="PRO_5042582524" description="Secreted protein" evidence="1">
    <location>
        <begin position="16"/>
        <end position="137"/>
    </location>
</feature>
<feature type="signal peptide" evidence="1">
    <location>
        <begin position="1"/>
        <end position="15"/>
    </location>
</feature>
<protein>
    <recommendedName>
        <fullName evidence="4">Secreted protein</fullName>
    </recommendedName>
</protein>
<sequence length="137" mass="15344">MQIAFRRFIVLVVLCERWHLIPPTPRTGGTCPGRTRIPSSILQLPFPLSIGRVSRAPVLLAQMHIQTQKAHVLVSLIRSCHHNAASVNSKFPKRVVYGNNRLLEASQQPFLAACARRFLSVFSFFVFVLGARTLSPL</sequence>
<organism evidence="2 3">
    <name type="scientific">Neurospora hispaniola</name>
    <dbReference type="NCBI Taxonomy" id="588809"/>
    <lineage>
        <taxon>Eukaryota</taxon>
        <taxon>Fungi</taxon>
        <taxon>Dikarya</taxon>
        <taxon>Ascomycota</taxon>
        <taxon>Pezizomycotina</taxon>
        <taxon>Sordariomycetes</taxon>
        <taxon>Sordariomycetidae</taxon>
        <taxon>Sordariales</taxon>
        <taxon>Sordariaceae</taxon>
        <taxon>Neurospora</taxon>
    </lineage>
</organism>
<keyword evidence="1" id="KW-0732">Signal</keyword>
<comment type="caution">
    <text evidence="2">The sequence shown here is derived from an EMBL/GenBank/DDBJ whole genome shotgun (WGS) entry which is preliminary data.</text>
</comment>
<evidence type="ECO:0000256" key="1">
    <source>
        <dbReference type="SAM" id="SignalP"/>
    </source>
</evidence>
<dbReference type="GeneID" id="87870123"/>
<gene>
    <name evidence="2" type="ORF">B0T23DRAFT_149243</name>
</gene>
<reference evidence="2 3" key="1">
    <citation type="journal article" date="2023" name="Mol. Phylogenet. Evol.">
        <title>Genome-scale phylogeny and comparative genomics of the fungal order Sordariales.</title>
        <authorList>
            <person name="Hensen N."/>
            <person name="Bonometti L."/>
            <person name="Westerberg I."/>
            <person name="Brannstrom I.O."/>
            <person name="Guillou S."/>
            <person name="Cros-Aarteil S."/>
            <person name="Calhoun S."/>
            <person name="Haridas S."/>
            <person name="Kuo A."/>
            <person name="Mondo S."/>
            <person name="Pangilinan J."/>
            <person name="Riley R."/>
            <person name="LaButti K."/>
            <person name="Andreopoulos B."/>
            <person name="Lipzen A."/>
            <person name="Chen C."/>
            <person name="Yan M."/>
            <person name="Daum C."/>
            <person name="Ng V."/>
            <person name="Clum A."/>
            <person name="Steindorff A."/>
            <person name="Ohm R.A."/>
            <person name="Martin F."/>
            <person name="Silar P."/>
            <person name="Natvig D.O."/>
            <person name="Lalanne C."/>
            <person name="Gautier V."/>
            <person name="Ament-Velasquez S.L."/>
            <person name="Kruys A."/>
            <person name="Hutchinson M.I."/>
            <person name="Powell A.J."/>
            <person name="Barry K."/>
            <person name="Miller A.N."/>
            <person name="Grigoriev I.V."/>
            <person name="Debuchy R."/>
            <person name="Gladieux P."/>
            <person name="Hiltunen Thoren M."/>
            <person name="Johannesson H."/>
        </authorList>
    </citation>
    <scope>NUCLEOTIDE SEQUENCE [LARGE SCALE GENOMIC DNA]</scope>
    <source>
        <strain evidence="2 3">FGSC 10403</strain>
    </source>
</reference>
<evidence type="ECO:0000313" key="2">
    <source>
        <dbReference type="EMBL" id="KAK3492772.1"/>
    </source>
</evidence>
<evidence type="ECO:0008006" key="4">
    <source>
        <dbReference type="Google" id="ProtNLM"/>
    </source>
</evidence>
<dbReference type="EMBL" id="JAULSX010000004">
    <property type="protein sequence ID" value="KAK3492772.1"/>
    <property type="molecule type" value="Genomic_DNA"/>
</dbReference>
<keyword evidence="3" id="KW-1185">Reference proteome</keyword>
<evidence type="ECO:0000313" key="3">
    <source>
        <dbReference type="Proteomes" id="UP001285908"/>
    </source>
</evidence>
<dbReference type="AlphaFoldDB" id="A0AAJ0I894"/>
<accession>A0AAJ0I894</accession>
<dbReference type="RefSeq" id="XP_062693230.1">
    <property type="nucleotide sequence ID" value="XM_062832501.1"/>
</dbReference>